<keyword evidence="1" id="KW-0732">Signal</keyword>
<dbReference type="OrthoDB" id="6235876at2759"/>
<gene>
    <name evidence="2" type="ORF">DILT_LOCUS6640</name>
</gene>
<sequence>MNSVLHVHLVVLALVIVTPVVYSAKGVAIDEFCLSDEERPAWNRSLHYNNEPFVLSIEVSDRPSHWIINYIFEILVRERLGYNKIRFVHSNWDSTAETVSRVNCAKHGYVPANFPQDFGPRFIIPNHFHSFPLSL</sequence>
<name>A0A3P7NNF1_DIBLA</name>
<accession>A0A3P7NNF1</accession>
<reference evidence="2 3" key="1">
    <citation type="submission" date="2018-11" db="EMBL/GenBank/DDBJ databases">
        <authorList>
            <consortium name="Pathogen Informatics"/>
        </authorList>
    </citation>
    <scope>NUCLEOTIDE SEQUENCE [LARGE SCALE GENOMIC DNA]</scope>
</reference>
<evidence type="ECO:0008006" key="4">
    <source>
        <dbReference type="Google" id="ProtNLM"/>
    </source>
</evidence>
<proteinExistence type="predicted"/>
<organism evidence="2 3">
    <name type="scientific">Dibothriocephalus latus</name>
    <name type="common">Fish tapeworm</name>
    <name type="synonym">Diphyllobothrium latum</name>
    <dbReference type="NCBI Taxonomy" id="60516"/>
    <lineage>
        <taxon>Eukaryota</taxon>
        <taxon>Metazoa</taxon>
        <taxon>Spiralia</taxon>
        <taxon>Lophotrochozoa</taxon>
        <taxon>Platyhelminthes</taxon>
        <taxon>Cestoda</taxon>
        <taxon>Eucestoda</taxon>
        <taxon>Diphyllobothriidea</taxon>
        <taxon>Diphyllobothriidae</taxon>
        <taxon>Dibothriocephalus</taxon>
    </lineage>
</organism>
<dbReference type="AlphaFoldDB" id="A0A3P7NNF1"/>
<evidence type="ECO:0000313" key="3">
    <source>
        <dbReference type="Proteomes" id="UP000281553"/>
    </source>
</evidence>
<evidence type="ECO:0000313" key="2">
    <source>
        <dbReference type="EMBL" id="VDN10809.1"/>
    </source>
</evidence>
<keyword evidence="3" id="KW-1185">Reference proteome</keyword>
<dbReference type="Proteomes" id="UP000281553">
    <property type="component" value="Unassembled WGS sequence"/>
</dbReference>
<dbReference type="EMBL" id="UYRU01050030">
    <property type="protein sequence ID" value="VDN10809.1"/>
    <property type="molecule type" value="Genomic_DNA"/>
</dbReference>
<protein>
    <recommendedName>
        <fullName evidence="4">Glycosyltransferase family 92 protein</fullName>
    </recommendedName>
</protein>
<evidence type="ECO:0000256" key="1">
    <source>
        <dbReference type="SAM" id="SignalP"/>
    </source>
</evidence>
<feature type="signal peptide" evidence="1">
    <location>
        <begin position="1"/>
        <end position="23"/>
    </location>
</feature>
<feature type="chain" id="PRO_5018208227" description="Glycosyltransferase family 92 protein" evidence="1">
    <location>
        <begin position="24"/>
        <end position="135"/>
    </location>
</feature>